<sequence>MLMNGKGSFLDPLAKAHETFTVSQENIGGKLVGIQSHIFRTINWWKVPITRKFEENGDPKSIRSSSVVIDAPDFEAQPQPTDMRVDDTWVLKEERLFWSLGTGKLAGVNLGFTEEIRKNEET</sequence>
<keyword evidence="2" id="KW-1185">Reference proteome</keyword>
<comment type="caution">
    <text evidence="1">The sequence shown here is derived from an EMBL/GenBank/DDBJ whole genome shotgun (WGS) entry which is preliminary data.</text>
</comment>
<accession>A0ABD1WE28</accession>
<protein>
    <submittedName>
        <fullName evidence="1">Uncharacterized protein</fullName>
    </submittedName>
</protein>
<proteinExistence type="predicted"/>
<name>A0ABD1WE28_9LAMI</name>
<organism evidence="1 2">
    <name type="scientific">Forsythia ovata</name>
    <dbReference type="NCBI Taxonomy" id="205694"/>
    <lineage>
        <taxon>Eukaryota</taxon>
        <taxon>Viridiplantae</taxon>
        <taxon>Streptophyta</taxon>
        <taxon>Embryophyta</taxon>
        <taxon>Tracheophyta</taxon>
        <taxon>Spermatophyta</taxon>
        <taxon>Magnoliopsida</taxon>
        <taxon>eudicotyledons</taxon>
        <taxon>Gunneridae</taxon>
        <taxon>Pentapetalae</taxon>
        <taxon>asterids</taxon>
        <taxon>lamiids</taxon>
        <taxon>Lamiales</taxon>
        <taxon>Oleaceae</taxon>
        <taxon>Forsythieae</taxon>
        <taxon>Forsythia</taxon>
    </lineage>
</organism>
<evidence type="ECO:0000313" key="2">
    <source>
        <dbReference type="Proteomes" id="UP001604277"/>
    </source>
</evidence>
<reference evidence="2" key="1">
    <citation type="submission" date="2024-07" db="EMBL/GenBank/DDBJ databases">
        <title>Two chromosome-level genome assemblies of Korean endemic species Abeliophyllum distichum and Forsythia ovata (Oleaceae).</title>
        <authorList>
            <person name="Jang H."/>
        </authorList>
    </citation>
    <scope>NUCLEOTIDE SEQUENCE [LARGE SCALE GENOMIC DNA]</scope>
</reference>
<dbReference type="Proteomes" id="UP001604277">
    <property type="component" value="Unassembled WGS sequence"/>
</dbReference>
<dbReference type="AlphaFoldDB" id="A0ABD1WE28"/>
<dbReference type="EMBL" id="JBFOLJ010000003">
    <property type="protein sequence ID" value="KAL2547932.1"/>
    <property type="molecule type" value="Genomic_DNA"/>
</dbReference>
<gene>
    <name evidence="1" type="ORF">Fot_09462</name>
</gene>
<evidence type="ECO:0000313" key="1">
    <source>
        <dbReference type="EMBL" id="KAL2547932.1"/>
    </source>
</evidence>